<evidence type="ECO:0000313" key="6">
    <source>
        <dbReference type="Proteomes" id="UP000663852"/>
    </source>
</evidence>
<dbReference type="SUPFAM" id="SSF63825">
    <property type="entry name" value="YWTD domain"/>
    <property type="match status" value="1"/>
</dbReference>
<dbReference type="Proteomes" id="UP000663852">
    <property type="component" value="Unassembled WGS sequence"/>
</dbReference>
<keyword evidence="1" id="KW-0677">Repeat</keyword>
<evidence type="ECO:0000313" key="3">
    <source>
        <dbReference type="EMBL" id="CAF1535678.1"/>
    </source>
</evidence>
<dbReference type="EMBL" id="CAJNOJ010000956">
    <property type="protein sequence ID" value="CAF1535678.1"/>
    <property type="molecule type" value="Genomic_DNA"/>
</dbReference>
<organism evidence="3 6">
    <name type="scientific">Adineta ricciae</name>
    <name type="common">Rotifer</name>
    <dbReference type="NCBI Taxonomy" id="249248"/>
    <lineage>
        <taxon>Eukaryota</taxon>
        <taxon>Metazoa</taxon>
        <taxon>Spiralia</taxon>
        <taxon>Gnathifera</taxon>
        <taxon>Rotifera</taxon>
        <taxon>Eurotatoria</taxon>
        <taxon>Bdelloidea</taxon>
        <taxon>Adinetida</taxon>
        <taxon>Adinetidae</taxon>
        <taxon>Adineta</taxon>
    </lineage>
</organism>
<dbReference type="InterPro" id="IPR011042">
    <property type="entry name" value="6-blade_b-propeller_TolB-like"/>
</dbReference>
<name>A0A815VWQ7_ADIRI</name>
<dbReference type="OrthoDB" id="342730at2759"/>
<protein>
    <recommendedName>
        <fullName evidence="7">NHL repeat containing protein</fullName>
    </recommendedName>
</protein>
<comment type="caution">
    <text evidence="3">The sequence shown here is derived from an EMBL/GenBank/DDBJ whole genome shotgun (WGS) entry which is preliminary data.</text>
</comment>
<keyword evidence="5" id="KW-1185">Reference proteome</keyword>
<proteinExistence type="predicted"/>
<evidence type="ECO:0000313" key="5">
    <source>
        <dbReference type="Proteomes" id="UP000663828"/>
    </source>
</evidence>
<evidence type="ECO:0000256" key="1">
    <source>
        <dbReference type="ARBA" id="ARBA00022737"/>
    </source>
</evidence>
<dbReference type="Proteomes" id="UP000663828">
    <property type="component" value="Unassembled WGS sequence"/>
</dbReference>
<dbReference type="Pfam" id="PF01436">
    <property type="entry name" value="NHL"/>
    <property type="match status" value="1"/>
</dbReference>
<evidence type="ECO:0000313" key="4">
    <source>
        <dbReference type="EMBL" id="CAF1554359.1"/>
    </source>
</evidence>
<dbReference type="InterPro" id="IPR001258">
    <property type="entry name" value="NHL_repeat"/>
</dbReference>
<dbReference type="Gene3D" id="2.120.10.30">
    <property type="entry name" value="TolB, C-terminal domain"/>
    <property type="match status" value="1"/>
</dbReference>
<evidence type="ECO:0000256" key="2">
    <source>
        <dbReference type="SAM" id="MobiDB-lite"/>
    </source>
</evidence>
<reference evidence="3" key="1">
    <citation type="submission" date="2021-02" db="EMBL/GenBank/DDBJ databases">
        <authorList>
            <person name="Nowell W R."/>
        </authorList>
    </citation>
    <scope>NUCLEOTIDE SEQUENCE</scope>
</reference>
<dbReference type="AlphaFoldDB" id="A0A815VWQ7"/>
<accession>A0A815VWQ7</accession>
<dbReference type="EMBL" id="CAJNOR010005266">
    <property type="protein sequence ID" value="CAF1554359.1"/>
    <property type="molecule type" value="Genomic_DNA"/>
</dbReference>
<feature type="region of interest" description="Disordered" evidence="2">
    <location>
        <begin position="1"/>
        <end position="21"/>
    </location>
</feature>
<sequence>MGSFYRRGTGRGGTKKSWSRRSLGPTQLWKPAGLYFDTLSNSLVIANHNGKNIVRWILGETDWTLLAGNPNAISGNNATLLNNPQQTTFDPMGNMYVVDKSNHRIQLFMNGSIEGITIAGVTSSSGSSSILLKSPYRILLDKQLNLYVADTYNHRIQKFLRY</sequence>
<gene>
    <name evidence="3" type="ORF">EDS130_LOCUS44924</name>
    <name evidence="4" type="ORF">XAT740_LOCUS43140</name>
</gene>
<evidence type="ECO:0008006" key="7">
    <source>
        <dbReference type="Google" id="ProtNLM"/>
    </source>
</evidence>